<dbReference type="Proteomes" id="UP000487649">
    <property type="component" value="Unassembled WGS sequence"/>
</dbReference>
<accession>A0A173TPZ9</accession>
<evidence type="ECO:0000313" key="2">
    <source>
        <dbReference type="EMBL" id="MTK22547.1"/>
    </source>
</evidence>
<sequence>MEVKQFMTDGIEALTPTETVLNASRLMKKHNVGSIPVIDENSKVIGLVTDRDIVIRVFADILPMSTKIEDIMTHPVYTIEQHSEVGLAISLMADKQVRRLPVVDHDQKLVGMISLGDLAVHQLTDGRAEIALKEISEPNTNPNRDLEVDDFPL</sequence>
<reference evidence="2 3" key="1">
    <citation type="journal article" date="2019" name="Nat. Med.">
        <title>A library of human gut bacterial isolates paired with longitudinal multiomics data enables mechanistic microbiome research.</title>
        <authorList>
            <person name="Poyet M."/>
            <person name="Groussin M."/>
            <person name="Gibbons S.M."/>
            <person name="Avila-Pacheco J."/>
            <person name="Jiang X."/>
            <person name="Kearney S.M."/>
            <person name="Perrotta A.R."/>
            <person name="Berdy B."/>
            <person name="Zhao S."/>
            <person name="Lieberman T.D."/>
            <person name="Swanson P.K."/>
            <person name="Smith M."/>
            <person name="Roesemann S."/>
            <person name="Alexander J.E."/>
            <person name="Rich S.A."/>
            <person name="Livny J."/>
            <person name="Vlamakis H."/>
            <person name="Clish C."/>
            <person name="Bullock K."/>
            <person name="Deik A."/>
            <person name="Scott J."/>
            <person name="Pierce K.A."/>
            <person name="Xavier R.J."/>
            <person name="Alm E.J."/>
        </authorList>
    </citation>
    <scope>NUCLEOTIDE SEQUENCE [LARGE SCALE GENOMIC DNA]</scope>
    <source>
        <strain evidence="2 3">BIOML-A198</strain>
    </source>
</reference>
<dbReference type="Pfam" id="PF00571">
    <property type="entry name" value="CBS"/>
    <property type="match status" value="2"/>
</dbReference>
<dbReference type="RefSeq" id="WP_006784332.1">
    <property type="nucleotide sequence ID" value="NZ_CAJJOK010000008.1"/>
</dbReference>
<dbReference type="AlphaFoldDB" id="A0A173TPZ9"/>
<dbReference type="OrthoDB" id="9790355at2"/>
<dbReference type="CDD" id="cd04622">
    <property type="entry name" value="CBS_pair_HRP1_like"/>
    <property type="match status" value="1"/>
</dbReference>
<organism evidence="2 3">
    <name type="scientific">Turicibacter sanguinis</name>
    <dbReference type="NCBI Taxonomy" id="154288"/>
    <lineage>
        <taxon>Bacteria</taxon>
        <taxon>Bacillati</taxon>
        <taxon>Bacillota</taxon>
        <taxon>Erysipelotrichia</taxon>
        <taxon>Erysipelotrichales</taxon>
        <taxon>Turicibacteraceae</taxon>
        <taxon>Turicibacter</taxon>
    </lineage>
</organism>
<evidence type="ECO:0000256" key="1">
    <source>
        <dbReference type="ARBA" id="ARBA00023122"/>
    </source>
</evidence>
<evidence type="ECO:0000313" key="3">
    <source>
        <dbReference type="Proteomes" id="UP000487649"/>
    </source>
</evidence>
<gene>
    <name evidence="2" type="ORF">GMA92_14110</name>
</gene>
<comment type="caution">
    <text evidence="2">The sequence shown here is derived from an EMBL/GenBank/DDBJ whole genome shotgun (WGS) entry which is preliminary data.</text>
</comment>
<dbReference type="PANTHER" id="PTHR43080">
    <property type="entry name" value="CBS DOMAIN-CONTAINING PROTEIN CBSX3, MITOCHONDRIAL"/>
    <property type="match status" value="1"/>
</dbReference>
<dbReference type="EMBL" id="WMQE01000042">
    <property type="protein sequence ID" value="MTK22547.1"/>
    <property type="molecule type" value="Genomic_DNA"/>
</dbReference>
<dbReference type="InterPro" id="IPR000644">
    <property type="entry name" value="CBS_dom"/>
</dbReference>
<name>A0A173TPZ9_9FIRM</name>
<dbReference type="GeneID" id="60059007"/>
<dbReference type="SUPFAM" id="SSF54631">
    <property type="entry name" value="CBS-domain pair"/>
    <property type="match status" value="1"/>
</dbReference>
<proteinExistence type="predicted"/>
<dbReference type="InterPro" id="IPR046342">
    <property type="entry name" value="CBS_dom_sf"/>
</dbReference>
<dbReference type="InterPro" id="IPR051257">
    <property type="entry name" value="Diverse_CBS-Domain"/>
</dbReference>
<dbReference type="SMART" id="SM00116">
    <property type="entry name" value="CBS"/>
    <property type="match status" value="2"/>
</dbReference>
<protein>
    <submittedName>
        <fullName evidence="2">CBS domain-containing protein</fullName>
    </submittedName>
</protein>
<dbReference type="PANTHER" id="PTHR43080:SF2">
    <property type="entry name" value="CBS DOMAIN-CONTAINING PROTEIN"/>
    <property type="match status" value="1"/>
</dbReference>
<dbReference type="PROSITE" id="PS51371">
    <property type="entry name" value="CBS"/>
    <property type="match status" value="2"/>
</dbReference>
<keyword evidence="1" id="KW-0129">CBS domain</keyword>
<dbReference type="Gene3D" id="3.10.580.10">
    <property type="entry name" value="CBS-domain"/>
    <property type="match status" value="1"/>
</dbReference>